<dbReference type="Proteomes" id="UP000006729">
    <property type="component" value="Chromosome 15"/>
</dbReference>
<gene>
    <name evidence="3" type="ORF">POPTR_015G068850v4</name>
</gene>
<dbReference type="SUPFAM" id="SSF101447">
    <property type="entry name" value="Formin homology 2 domain (FH2 domain)"/>
    <property type="match status" value="1"/>
</dbReference>
<name>A0A3N7G0H0_POPTR</name>
<evidence type="ECO:0000313" key="3">
    <source>
        <dbReference type="EMBL" id="RQP00698.2"/>
    </source>
</evidence>
<dbReference type="InterPro" id="IPR042201">
    <property type="entry name" value="FH2_Formin_sf"/>
</dbReference>
<reference evidence="3 4" key="1">
    <citation type="journal article" date="2006" name="Science">
        <title>The genome of black cottonwood, Populus trichocarpa (Torr. &amp; Gray).</title>
        <authorList>
            <person name="Tuskan G.A."/>
            <person name="Difazio S."/>
            <person name="Jansson S."/>
            <person name="Bohlmann J."/>
            <person name="Grigoriev I."/>
            <person name="Hellsten U."/>
            <person name="Putnam N."/>
            <person name="Ralph S."/>
            <person name="Rombauts S."/>
            <person name="Salamov A."/>
            <person name="Schein J."/>
            <person name="Sterck L."/>
            <person name="Aerts A."/>
            <person name="Bhalerao R.R."/>
            <person name="Bhalerao R.P."/>
            <person name="Blaudez D."/>
            <person name="Boerjan W."/>
            <person name="Brun A."/>
            <person name="Brunner A."/>
            <person name="Busov V."/>
            <person name="Campbell M."/>
            <person name="Carlson J."/>
            <person name="Chalot M."/>
            <person name="Chapman J."/>
            <person name="Chen G.L."/>
            <person name="Cooper D."/>
            <person name="Coutinho P.M."/>
            <person name="Couturier J."/>
            <person name="Covert S."/>
            <person name="Cronk Q."/>
            <person name="Cunningham R."/>
            <person name="Davis J."/>
            <person name="Degroeve S."/>
            <person name="Dejardin A."/>
            <person name="Depamphilis C."/>
            <person name="Detter J."/>
            <person name="Dirks B."/>
            <person name="Dubchak I."/>
            <person name="Duplessis S."/>
            <person name="Ehlting J."/>
            <person name="Ellis B."/>
            <person name="Gendler K."/>
            <person name="Goodstein D."/>
            <person name="Gribskov M."/>
            <person name="Grimwood J."/>
            <person name="Groover A."/>
            <person name="Gunter L."/>
            <person name="Hamberger B."/>
            <person name="Heinze B."/>
            <person name="Helariutta Y."/>
            <person name="Henrissat B."/>
            <person name="Holligan D."/>
            <person name="Holt R."/>
            <person name="Huang W."/>
            <person name="Islam-Faridi N."/>
            <person name="Jones S."/>
            <person name="Jones-Rhoades M."/>
            <person name="Jorgensen R."/>
            <person name="Joshi C."/>
            <person name="Kangasjarvi J."/>
            <person name="Karlsson J."/>
            <person name="Kelleher C."/>
            <person name="Kirkpatrick R."/>
            <person name="Kirst M."/>
            <person name="Kohler A."/>
            <person name="Kalluri U."/>
            <person name="Larimer F."/>
            <person name="Leebens-Mack J."/>
            <person name="Leple J.C."/>
            <person name="Locascio P."/>
            <person name="Lou Y."/>
            <person name="Lucas S."/>
            <person name="Martin F."/>
            <person name="Montanini B."/>
            <person name="Napoli C."/>
            <person name="Nelson D.R."/>
            <person name="Nelson C."/>
            <person name="Nieminen K."/>
            <person name="Nilsson O."/>
            <person name="Pereda V."/>
            <person name="Peter G."/>
            <person name="Philippe R."/>
            <person name="Pilate G."/>
            <person name="Poliakov A."/>
            <person name="Razumovskaya J."/>
            <person name="Richardson P."/>
            <person name="Rinaldi C."/>
            <person name="Ritland K."/>
            <person name="Rouze P."/>
            <person name="Ryaboy D."/>
            <person name="Schmutz J."/>
            <person name="Schrader J."/>
            <person name="Segerman B."/>
            <person name="Shin H."/>
            <person name="Siddiqui A."/>
            <person name="Sterky F."/>
            <person name="Terry A."/>
            <person name="Tsai C.J."/>
            <person name="Uberbacher E."/>
            <person name="Unneberg P."/>
            <person name="Vahala J."/>
            <person name="Wall K."/>
            <person name="Wessler S."/>
            <person name="Yang G."/>
            <person name="Yin T."/>
            <person name="Douglas C."/>
            <person name="Marra M."/>
            <person name="Sandberg G."/>
            <person name="Van de Peer Y."/>
            <person name="Rokhsar D."/>
        </authorList>
    </citation>
    <scope>NUCLEOTIDE SEQUENCE [LARGE SCALE GENOMIC DNA]</scope>
    <source>
        <strain evidence="4">cv. Nisqually</strain>
    </source>
</reference>
<evidence type="ECO:0000313" key="4">
    <source>
        <dbReference type="Proteomes" id="UP000006729"/>
    </source>
</evidence>
<dbReference type="EMBL" id="CM009304">
    <property type="protein sequence ID" value="RQP00698.2"/>
    <property type="molecule type" value="Genomic_DNA"/>
</dbReference>
<dbReference type="GO" id="GO:0045010">
    <property type="term" value="P:actin nucleation"/>
    <property type="evidence" value="ECO:0007669"/>
    <property type="project" value="InterPro"/>
</dbReference>
<dbReference type="Pfam" id="PF02181">
    <property type="entry name" value="FH2"/>
    <property type="match status" value="1"/>
</dbReference>
<comment type="caution">
    <text evidence="3">The sequence shown here is derived from an EMBL/GenBank/DDBJ whole genome shotgun (WGS) entry which is preliminary data.</text>
</comment>
<dbReference type="Gene3D" id="1.20.58.2220">
    <property type="entry name" value="Formin, FH2 domain"/>
    <property type="match status" value="1"/>
</dbReference>
<dbReference type="GO" id="GO:0030036">
    <property type="term" value="P:actin cytoskeleton organization"/>
    <property type="evidence" value="ECO:0000318"/>
    <property type="project" value="GO_Central"/>
</dbReference>
<evidence type="ECO:0000256" key="1">
    <source>
        <dbReference type="ARBA" id="ARBA00025793"/>
    </source>
</evidence>
<dbReference type="GO" id="GO:0051015">
    <property type="term" value="F:actin filament binding"/>
    <property type="evidence" value="ECO:0000318"/>
    <property type="project" value="GO_Central"/>
</dbReference>
<dbReference type="AlphaFoldDB" id="A0A3N7G0H0"/>
<proteinExistence type="inferred from homology"/>
<dbReference type="PANTHER" id="PTHR23213:SF273">
    <property type="entry name" value="FORMIN-LIKE PROTEIN"/>
    <property type="match status" value="1"/>
</dbReference>
<sequence>MNKKIIFQLSETDFQDDWLCSHGKYMPSPLHYTTHCHDIYKAPFEYIAQKVNKYWIPDLSPLVCCYSRDQQVSQQNNCQSGAQISSNTTKY</sequence>
<protein>
    <recommendedName>
        <fullName evidence="2">Formin-like protein</fullName>
    </recommendedName>
</protein>
<dbReference type="InterPro" id="IPR015425">
    <property type="entry name" value="FH2_Formin"/>
</dbReference>
<dbReference type="PANTHER" id="PTHR23213">
    <property type="entry name" value="FORMIN-RELATED"/>
    <property type="match status" value="1"/>
</dbReference>
<dbReference type="InterPro" id="IPR027643">
    <property type="entry name" value="Formin-like_plant"/>
</dbReference>
<organism evidence="3 4">
    <name type="scientific">Populus trichocarpa</name>
    <name type="common">Western balsam poplar</name>
    <name type="synonym">Populus balsamifera subsp. trichocarpa</name>
    <dbReference type="NCBI Taxonomy" id="3694"/>
    <lineage>
        <taxon>Eukaryota</taxon>
        <taxon>Viridiplantae</taxon>
        <taxon>Streptophyta</taxon>
        <taxon>Embryophyta</taxon>
        <taxon>Tracheophyta</taxon>
        <taxon>Spermatophyta</taxon>
        <taxon>Magnoliopsida</taxon>
        <taxon>eudicotyledons</taxon>
        <taxon>Gunneridae</taxon>
        <taxon>Pentapetalae</taxon>
        <taxon>rosids</taxon>
        <taxon>fabids</taxon>
        <taxon>Malpighiales</taxon>
        <taxon>Salicaceae</taxon>
        <taxon>Saliceae</taxon>
        <taxon>Populus</taxon>
    </lineage>
</organism>
<accession>A0A3N7G0H0</accession>
<dbReference type="STRING" id="3694.A0A3N7G0H0"/>
<keyword evidence="4" id="KW-1185">Reference proteome</keyword>
<comment type="similarity">
    <text evidence="1">Belongs to the formin-like family. Class-I subfamily.</text>
</comment>
<dbReference type="GO" id="GO:0005856">
    <property type="term" value="C:cytoskeleton"/>
    <property type="evidence" value="ECO:0000318"/>
    <property type="project" value="GO_Central"/>
</dbReference>
<dbReference type="InParanoid" id="A0A3N7G0H0"/>
<evidence type="ECO:0000256" key="2">
    <source>
        <dbReference type="RuleBase" id="RU361260"/>
    </source>
</evidence>
<dbReference type="SMART" id="SM00498">
    <property type="entry name" value="FH2"/>
    <property type="match status" value="1"/>
</dbReference>
<dbReference type="PROSITE" id="PS51444">
    <property type="entry name" value="FH2"/>
    <property type="match status" value="1"/>
</dbReference>